<dbReference type="Pfam" id="PF05659">
    <property type="entry name" value="RPW8"/>
    <property type="match status" value="1"/>
</dbReference>
<accession>A0A2N9GET4</accession>
<dbReference type="SUPFAM" id="SSF52540">
    <property type="entry name" value="P-loop containing nucleoside triphosphate hydrolases"/>
    <property type="match status" value="1"/>
</dbReference>
<name>A0A2N9GET4_FAGSY</name>
<dbReference type="AlphaFoldDB" id="A0A2N9GET4"/>
<dbReference type="Gene3D" id="1.10.8.430">
    <property type="entry name" value="Helical domain of apoptotic protease-activating factors"/>
    <property type="match status" value="1"/>
</dbReference>
<dbReference type="SUPFAM" id="SSF52047">
    <property type="entry name" value="RNI-like"/>
    <property type="match status" value="1"/>
</dbReference>
<dbReference type="GO" id="GO:0043531">
    <property type="term" value="F:ADP binding"/>
    <property type="evidence" value="ECO:0007669"/>
    <property type="project" value="InterPro"/>
</dbReference>
<dbReference type="Pfam" id="PF00931">
    <property type="entry name" value="NB-ARC"/>
    <property type="match status" value="1"/>
</dbReference>
<dbReference type="InterPro" id="IPR032675">
    <property type="entry name" value="LRR_dom_sf"/>
</dbReference>
<keyword evidence="2" id="KW-0611">Plant defense</keyword>
<reference evidence="4" key="1">
    <citation type="submission" date="2018-02" db="EMBL/GenBank/DDBJ databases">
        <authorList>
            <person name="Cohen D.B."/>
            <person name="Kent A.D."/>
        </authorList>
    </citation>
    <scope>NUCLEOTIDE SEQUENCE</scope>
</reference>
<dbReference type="Gene3D" id="3.40.50.300">
    <property type="entry name" value="P-loop containing nucleotide triphosphate hydrolases"/>
    <property type="match status" value="1"/>
</dbReference>
<dbReference type="PANTHER" id="PTHR36766">
    <property type="entry name" value="PLANT BROAD-SPECTRUM MILDEW RESISTANCE PROTEIN RPW8"/>
    <property type="match status" value="1"/>
</dbReference>
<dbReference type="PANTHER" id="PTHR36766:SF3">
    <property type="entry name" value="RPW8 DOMAIN-CONTAINING PROTEIN"/>
    <property type="match status" value="1"/>
</dbReference>
<dbReference type="InterPro" id="IPR042197">
    <property type="entry name" value="Apaf_helical"/>
</dbReference>
<dbReference type="InterPro" id="IPR002182">
    <property type="entry name" value="NB-ARC"/>
</dbReference>
<gene>
    <name evidence="4" type="ORF">FSB_LOCUS25516</name>
</gene>
<comment type="similarity">
    <text evidence="1">Belongs to the disease resistance NB-LRR family.</text>
</comment>
<proteinExistence type="inferred from homology"/>
<dbReference type="GO" id="GO:0006952">
    <property type="term" value="P:defense response"/>
    <property type="evidence" value="ECO:0007669"/>
    <property type="project" value="UniProtKB-KW"/>
</dbReference>
<protein>
    <recommendedName>
        <fullName evidence="3">RPW8 domain-containing protein</fullName>
    </recommendedName>
</protein>
<evidence type="ECO:0000256" key="2">
    <source>
        <dbReference type="ARBA" id="ARBA00022821"/>
    </source>
</evidence>
<dbReference type="EMBL" id="OIVN01001782">
    <property type="protein sequence ID" value="SPC97634.1"/>
    <property type="molecule type" value="Genomic_DNA"/>
</dbReference>
<sequence>MAEAFVGGALLGAAFGEAFTLLHDTVKSAGSKALMSNSIVKNLASNLNDLGSVVEEIRQLSEDLDLPEEETKSLIEKMNKAKELISEWSKFPWWKRLFKGNHGKELTSLNEEIERFCKVVMPAQSRRDGLKLLKEFSIQTEKISGVLKTQLLKEEKQQLLVTAAGGCGKTTLVEMLCQDENIQGKFKDNIFFVPVSKNLNLMVIVQRLFHHLSDQEPEFQSEEDAINQLRELLTQIGPDPILLILDDVWSGSEFRLDKFKFDMPNYNIMVTSRTTTFPGFSFTYNLKPLNDDDAMKLLLHSASLQDGSSHIPVEVIKEIVSGCGGFPLALKVNGISLHGKPVEGWRSRARKWSNGSFPEDQRIPVPALIDMWAELHDLDEDGIDAIANLHELTTRNLANLVRTSKDASKINNYYNEDFVTQHDLLRELAMYESSQGPEGQRQRLIMDISGDTLPNWCTEQDQQFINAHLLSISTDSIRSLHKLRILDISDCLSIKHLPKHIGELCNLEELHMKGCLNLRNEFPQSTTKLDQLKLVICDEERAKLWEPIKQDLTNLEVKVAEKNINLSWLLKS</sequence>
<feature type="domain" description="RPW8" evidence="3">
    <location>
        <begin position="4"/>
        <end position="155"/>
    </location>
</feature>
<dbReference type="PRINTS" id="PR00364">
    <property type="entry name" value="DISEASERSIST"/>
</dbReference>
<evidence type="ECO:0000313" key="4">
    <source>
        <dbReference type="EMBL" id="SPC97634.1"/>
    </source>
</evidence>
<organism evidence="4">
    <name type="scientific">Fagus sylvatica</name>
    <name type="common">Beechnut</name>
    <dbReference type="NCBI Taxonomy" id="28930"/>
    <lineage>
        <taxon>Eukaryota</taxon>
        <taxon>Viridiplantae</taxon>
        <taxon>Streptophyta</taxon>
        <taxon>Embryophyta</taxon>
        <taxon>Tracheophyta</taxon>
        <taxon>Spermatophyta</taxon>
        <taxon>Magnoliopsida</taxon>
        <taxon>eudicotyledons</taxon>
        <taxon>Gunneridae</taxon>
        <taxon>Pentapetalae</taxon>
        <taxon>rosids</taxon>
        <taxon>fabids</taxon>
        <taxon>Fagales</taxon>
        <taxon>Fagaceae</taxon>
        <taxon>Fagus</taxon>
    </lineage>
</organism>
<evidence type="ECO:0000259" key="3">
    <source>
        <dbReference type="PROSITE" id="PS51153"/>
    </source>
</evidence>
<dbReference type="Gene3D" id="3.80.10.10">
    <property type="entry name" value="Ribonuclease Inhibitor"/>
    <property type="match status" value="1"/>
</dbReference>
<dbReference type="InterPro" id="IPR008808">
    <property type="entry name" value="Powdery_mildew-R_dom"/>
</dbReference>
<evidence type="ECO:0000256" key="1">
    <source>
        <dbReference type="ARBA" id="ARBA00008894"/>
    </source>
</evidence>
<dbReference type="InterPro" id="IPR027417">
    <property type="entry name" value="P-loop_NTPase"/>
</dbReference>
<dbReference type="PROSITE" id="PS51153">
    <property type="entry name" value="RPW8"/>
    <property type="match status" value="1"/>
</dbReference>